<name>A0A6I4MUD7_9ACTN</name>
<dbReference type="RefSeq" id="WP_151599849.1">
    <property type="nucleotide sequence ID" value="NZ_WBMS02000059.1"/>
</dbReference>
<protein>
    <submittedName>
        <fullName evidence="1">Uncharacterized protein</fullName>
    </submittedName>
</protein>
<evidence type="ECO:0000313" key="2">
    <source>
        <dbReference type="Proteomes" id="UP000462055"/>
    </source>
</evidence>
<evidence type="ECO:0000313" key="1">
    <source>
        <dbReference type="EMBL" id="MWA06931.1"/>
    </source>
</evidence>
<dbReference type="EMBL" id="WBMS02000059">
    <property type="protein sequence ID" value="MWA06931.1"/>
    <property type="molecule type" value="Genomic_DNA"/>
</dbReference>
<comment type="caution">
    <text evidence="1">The sequence shown here is derived from an EMBL/GenBank/DDBJ whole genome shotgun (WGS) entry which is preliminary data.</text>
</comment>
<accession>A0A6I4MUD7</accession>
<keyword evidence="2" id="KW-1185">Reference proteome</keyword>
<sequence length="61" mass="6703">MNWKTSHLQAALYDAGVHNPTVARLAARALWGYDITHLWRSLANRPEGTTLDIPCGGGLDE</sequence>
<proteinExistence type="predicted"/>
<dbReference type="Proteomes" id="UP000462055">
    <property type="component" value="Unassembled WGS sequence"/>
</dbReference>
<reference evidence="1" key="1">
    <citation type="submission" date="2019-12" db="EMBL/GenBank/DDBJ databases">
        <title>Actinomadura physcomitrii sp. nov., a novel actinomycete isolated from moss [Physcomitrium sphaericum (Ludw) Fuernr].</title>
        <authorList>
            <person name="Zhuang X."/>
        </authorList>
    </citation>
    <scope>NUCLEOTIDE SEQUENCE [LARGE SCALE GENOMIC DNA]</scope>
    <source>
        <strain evidence="1">LD22</strain>
    </source>
</reference>
<dbReference type="AlphaFoldDB" id="A0A6I4MUD7"/>
<gene>
    <name evidence="1" type="ORF">F8568_042650</name>
</gene>
<organism evidence="1 2">
    <name type="scientific">Actinomadura physcomitrii</name>
    <dbReference type="NCBI Taxonomy" id="2650748"/>
    <lineage>
        <taxon>Bacteria</taxon>
        <taxon>Bacillati</taxon>
        <taxon>Actinomycetota</taxon>
        <taxon>Actinomycetes</taxon>
        <taxon>Streptosporangiales</taxon>
        <taxon>Thermomonosporaceae</taxon>
        <taxon>Actinomadura</taxon>
    </lineage>
</organism>